<gene>
    <name evidence="6" type="primary">rsxB</name>
    <name evidence="6" type="ORF">CIMACIEH_00003</name>
</gene>
<feature type="domain" description="4Fe-4S" evidence="5">
    <location>
        <begin position="2"/>
        <end position="61"/>
    </location>
</feature>
<evidence type="ECO:0000313" key="6">
    <source>
        <dbReference type="EMBL" id="QNO41888.1"/>
    </source>
</evidence>
<dbReference type="PANTHER" id="PTHR36214:SF3">
    <property type="entry name" value="ACETYL-COA DECARBONYLASE_SYNTHASE COMPLEX SUBUNIT GAMMA"/>
    <property type="match status" value="1"/>
</dbReference>
<keyword evidence="3" id="KW-0408">Iron</keyword>
<sequence length="219" mass="24181">MRETEGLADLIALLPGYNCGECGFRRCADFAAALVDGTIGSEECPFMQQNAFRERSVQIAELLPKIGYERGEPIVGVIDHLTADFALAPLPGEPSCREDLHPFDSAVHPETGDILRYRPLGCPITHFARVIAEGHGVVTVHLIGPRHRLGGEDDFEYQEIGICLVLAFEGVVVRGRVPDVSETVRFLPEHCMMQKVHSGVIVHSEGDRVRIESIDLKVW</sequence>
<dbReference type="AlphaFoldDB" id="A0A7G9Y1K4"/>
<dbReference type="EMBL" id="MT630682">
    <property type="protein sequence ID" value="QNO41888.1"/>
    <property type="molecule type" value="Genomic_DNA"/>
</dbReference>
<evidence type="ECO:0000256" key="1">
    <source>
        <dbReference type="ARBA" id="ARBA00022485"/>
    </source>
</evidence>
<name>A0A7G9Y1K4_9EURY</name>
<keyword evidence="4" id="KW-0411">Iron-sulfur</keyword>
<evidence type="ECO:0000256" key="2">
    <source>
        <dbReference type="ARBA" id="ARBA00022723"/>
    </source>
</evidence>
<dbReference type="InterPro" id="IPR007202">
    <property type="entry name" value="4Fe-4S_dom"/>
</dbReference>
<dbReference type="PROSITE" id="PS51656">
    <property type="entry name" value="4FE4S"/>
    <property type="match status" value="1"/>
</dbReference>
<evidence type="ECO:0000256" key="4">
    <source>
        <dbReference type="ARBA" id="ARBA00023014"/>
    </source>
</evidence>
<organism evidence="6">
    <name type="scientific">Candidatus Methanogaster sp. ANME-2c ERB4</name>
    <dbReference type="NCBI Taxonomy" id="2759911"/>
    <lineage>
        <taxon>Archaea</taxon>
        <taxon>Methanobacteriati</taxon>
        <taxon>Methanobacteriota</taxon>
        <taxon>Stenosarchaea group</taxon>
        <taxon>Methanomicrobia</taxon>
        <taxon>Methanosarcinales</taxon>
        <taxon>ANME-2 cluster</taxon>
        <taxon>Candidatus Methanogasteraceae</taxon>
        <taxon>Candidatus Methanogaster</taxon>
    </lineage>
</organism>
<evidence type="ECO:0000259" key="5">
    <source>
        <dbReference type="PROSITE" id="PS51656"/>
    </source>
</evidence>
<dbReference type="Gene3D" id="1.10.15.40">
    <property type="entry name" value="Electron transport complex subunit B, putative Fe-S cluster"/>
    <property type="match status" value="1"/>
</dbReference>
<dbReference type="GO" id="GO:0046872">
    <property type="term" value="F:metal ion binding"/>
    <property type="evidence" value="ECO:0007669"/>
    <property type="project" value="UniProtKB-KW"/>
</dbReference>
<proteinExistence type="predicted"/>
<reference evidence="6" key="1">
    <citation type="submission" date="2020-06" db="EMBL/GenBank/DDBJ databases">
        <title>Unique genomic features of the anaerobic methanotrophic archaea.</title>
        <authorList>
            <person name="Chadwick G.L."/>
            <person name="Skennerton C.T."/>
            <person name="Laso-Perez R."/>
            <person name="Leu A.O."/>
            <person name="Speth D.R."/>
            <person name="Yu H."/>
            <person name="Morgan-Lang C."/>
            <person name="Hatzenpichler R."/>
            <person name="Goudeau D."/>
            <person name="Malmstrom R."/>
            <person name="Brazelton W.J."/>
            <person name="Woyke T."/>
            <person name="Hallam S.J."/>
            <person name="Tyson G.W."/>
            <person name="Wegener G."/>
            <person name="Boetius A."/>
            <person name="Orphan V."/>
        </authorList>
    </citation>
    <scope>NUCLEOTIDE SEQUENCE</scope>
</reference>
<accession>A0A7G9Y1K4</accession>
<keyword evidence="2" id="KW-0479">Metal-binding</keyword>
<protein>
    <submittedName>
        <fullName evidence="6">Ion-translocating oxidoreductase complex subunit B</fullName>
    </submittedName>
</protein>
<dbReference type="Pfam" id="PF04060">
    <property type="entry name" value="FeS"/>
    <property type="match status" value="1"/>
</dbReference>
<keyword evidence="1" id="KW-0004">4Fe-4S</keyword>
<dbReference type="GO" id="GO:0051539">
    <property type="term" value="F:4 iron, 4 sulfur cluster binding"/>
    <property type="evidence" value="ECO:0007669"/>
    <property type="project" value="UniProtKB-KW"/>
</dbReference>
<dbReference type="InterPro" id="IPR051069">
    <property type="entry name" value="ACDS_complex_subunit"/>
</dbReference>
<dbReference type="PANTHER" id="PTHR36214">
    <property type="match status" value="1"/>
</dbReference>
<evidence type="ECO:0000256" key="3">
    <source>
        <dbReference type="ARBA" id="ARBA00023004"/>
    </source>
</evidence>